<evidence type="ECO:0000256" key="1">
    <source>
        <dbReference type="ARBA" id="ARBA00010617"/>
    </source>
</evidence>
<dbReference type="SUPFAM" id="SSF51197">
    <property type="entry name" value="Clavaminate synthase-like"/>
    <property type="match status" value="1"/>
</dbReference>
<keyword evidence="5" id="KW-0489">Methyltransferase</keyword>
<dbReference type="InterPro" id="IPR037151">
    <property type="entry name" value="AlkB-like_sf"/>
</dbReference>
<dbReference type="Pfam" id="PF00067">
    <property type="entry name" value="p450"/>
    <property type="match status" value="1"/>
</dbReference>
<dbReference type="GO" id="GO:0016705">
    <property type="term" value="F:oxidoreductase activity, acting on paired donors, with incorporation or reduction of molecular oxygen"/>
    <property type="evidence" value="ECO:0007669"/>
    <property type="project" value="InterPro"/>
</dbReference>
<dbReference type="GO" id="GO:0008168">
    <property type="term" value="F:methyltransferase activity"/>
    <property type="evidence" value="ECO:0007669"/>
    <property type="project" value="UniProtKB-KW"/>
</dbReference>
<organism evidence="5">
    <name type="scientific">Hyperionvirus sp</name>
    <dbReference type="NCBI Taxonomy" id="2487770"/>
    <lineage>
        <taxon>Viruses</taxon>
        <taxon>Varidnaviria</taxon>
        <taxon>Bamfordvirae</taxon>
        <taxon>Nucleocytoviricota</taxon>
        <taxon>Megaviricetes</taxon>
        <taxon>Imitervirales</taxon>
        <taxon>Mimiviridae</taxon>
        <taxon>Klosneuvirinae</taxon>
    </lineage>
</organism>
<keyword evidence="5" id="KW-0808">Transferase</keyword>
<protein>
    <submittedName>
        <fullName evidence="5">Putative lanosterol 14-alpha demethylase</fullName>
    </submittedName>
</protein>
<dbReference type="PROSITE" id="PS00086">
    <property type="entry name" value="CYTOCHROME_P450"/>
    <property type="match status" value="1"/>
</dbReference>
<evidence type="ECO:0000256" key="4">
    <source>
        <dbReference type="ARBA" id="ARBA00023004"/>
    </source>
</evidence>
<dbReference type="Gene3D" id="2.60.120.590">
    <property type="entry name" value="Alpha-ketoglutarate-dependent dioxygenase AlkB-like"/>
    <property type="match status" value="1"/>
</dbReference>
<proteinExistence type="inferred from homology"/>
<dbReference type="InterPro" id="IPR001128">
    <property type="entry name" value="Cyt_P450"/>
</dbReference>
<dbReference type="InterPro" id="IPR036396">
    <property type="entry name" value="Cyt_P450_sf"/>
</dbReference>
<dbReference type="GO" id="GO:0005506">
    <property type="term" value="F:iron ion binding"/>
    <property type="evidence" value="ECO:0007669"/>
    <property type="project" value="InterPro"/>
</dbReference>
<dbReference type="CDD" id="cd00302">
    <property type="entry name" value="cytochrome_P450"/>
    <property type="match status" value="1"/>
</dbReference>
<accession>A0A3G5A9Y6</accession>
<dbReference type="GO" id="GO:0020037">
    <property type="term" value="F:heme binding"/>
    <property type="evidence" value="ECO:0007669"/>
    <property type="project" value="InterPro"/>
</dbReference>
<dbReference type="GO" id="GO:0004497">
    <property type="term" value="F:monooxygenase activity"/>
    <property type="evidence" value="ECO:0007669"/>
    <property type="project" value="InterPro"/>
</dbReference>
<dbReference type="EMBL" id="MK072384">
    <property type="protein sequence ID" value="AYV82663.1"/>
    <property type="molecule type" value="Genomic_DNA"/>
</dbReference>
<sequence>MLKLHTVNIFKLPMELILGNMIHWGLALGMLTMYLYTEYLNRPGKDLKVPKTVGLQLPFVGNGLLFSSDIMGYVRECVKNYGKIFTIKIYRKNMTVITDRTFVGNYFRQTENNMSLYQALKTLYFADAFSDDASSLPTIISLVKSTISIKYETFIPKIKMEAERMIERMKKLDGQRIDITKEMIRFVACTSAQCFISMELTDEFYGHLVEFTNLLNQIVVMTYFCPKWILRQTIGVKLSGYRKKMTNLLNDEINKYRTDPQKEDSLVFRRCVDHLKPETDEKLTNQEIGDIIICLLYVSSENTALGLSNSLISLAQNPKWWDKIKGMSAKILAKGNMRELFGNELMNACVMESARTTTHIFPLNRTSMKEGMSLNGYVMDNVDTVALCEPMLMRYECAEDIYKNANCYNPERFIGPSKEKLDPKSLMTWGSGPHLCPGREFALMEIKTGIALVTNYFERFEIDPLQGNKLNYFSPSAFAEIHADVLIKNIPDEKNEIFKEASVLKDKIQTIGGLTVELFHGGWLLRDFIPLDEQIGLYKYLVALSKDSKEQTELKDVDLSKPYPITYYNLVYTNGSNCSEPPRKILDLGEQVWQVLSDNEEKLKFTGELKKPYGFDSVYAQLYDEKSTMNIHKDEHVDWGISVNLGASCEFVFGEEKIILNSGDILVSDFSKVSHGVTKIIMENIPKWFTPESEDPSIITFGRARCSIQIRSLNDKARATPLKREEFLSMINK</sequence>
<evidence type="ECO:0000313" key="5">
    <source>
        <dbReference type="EMBL" id="AYV82663.1"/>
    </source>
</evidence>
<comment type="similarity">
    <text evidence="1">Belongs to the cytochrome P450 family.</text>
</comment>
<dbReference type="SUPFAM" id="SSF48264">
    <property type="entry name" value="Cytochrome P450"/>
    <property type="match status" value="1"/>
</dbReference>
<dbReference type="InterPro" id="IPR002403">
    <property type="entry name" value="Cyt_P450_E_grp-IV"/>
</dbReference>
<keyword evidence="2" id="KW-0349">Heme</keyword>
<keyword evidence="4" id="KW-0408">Iron</keyword>
<keyword evidence="3" id="KW-0479">Metal-binding</keyword>
<dbReference type="GO" id="GO:0032259">
    <property type="term" value="P:methylation"/>
    <property type="evidence" value="ECO:0007669"/>
    <property type="project" value="UniProtKB-KW"/>
</dbReference>
<name>A0A3G5A9Y6_9VIRU</name>
<gene>
    <name evidence="5" type="ORF">Hyperionvirus2_31</name>
</gene>
<dbReference type="PANTHER" id="PTHR24304">
    <property type="entry name" value="CYTOCHROME P450 FAMILY 7"/>
    <property type="match status" value="1"/>
</dbReference>
<evidence type="ECO:0000256" key="2">
    <source>
        <dbReference type="ARBA" id="ARBA00022617"/>
    </source>
</evidence>
<reference evidence="5" key="1">
    <citation type="submission" date="2018-10" db="EMBL/GenBank/DDBJ databases">
        <title>Hidden diversity of soil giant viruses.</title>
        <authorList>
            <person name="Schulz F."/>
            <person name="Alteio L."/>
            <person name="Goudeau D."/>
            <person name="Ryan E.M."/>
            <person name="Malmstrom R.R."/>
            <person name="Blanchard J."/>
            <person name="Woyke T."/>
        </authorList>
    </citation>
    <scope>NUCLEOTIDE SEQUENCE</scope>
    <source>
        <strain evidence="5">HYV1</strain>
    </source>
</reference>
<dbReference type="InterPro" id="IPR017972">
    <property type="entry name" value="Cyt_P450_CS"/>
</dbReference>
<dbReference type="Gene3D" id="1.10.630.10">
    <property type="entry name" value="Cytochrome P450"/>
    <property type="match status" value="1"/>
</dbReference>
<evidence type="ECO:0000256" key="3">
    <source>
        <dbReference type="ARBA" id="ARBA00022723"/>
    </source>
</evidence>
<dbReference type="PRINTS" id="PR00465">
    <property type="entry name" value="EP450IV"/>
</dbReference>
<dbReference type="PANTHER" id="PTHR24304:SF2">
    <property type="entry name" value="24-HYDROXYCHOLESTEROL 7-ALPHA-HYDROXYLASE"/>
    <property type="match status" value="1"/>
</dbReference>
<dbReference type="InterPro" id="IPR050529">
    <property type="entry name" value="CYP450_sterol_14alpha_dmase"/>
</dbReference>